<protein>
    <submittedName>
        <fullName evidence="1">Uncharacterized protein</fullName>
    </submittedName>
</protein>
<dbReference type="KEGG" id="shun:DWB77_02125"/>
<keyword evidence="2" id="KW-1185">Reference proteome</keyword>
<proteinExistence type="predicted"/>
<dbReference type="Proteomes" id="UP000271554">
    <property type="component" value="Chromosome"/>
</dbReference>
<evidence type="ECO:0000313" key="2">
    <source>
        <dbReference type="Proteomes" id="UP000271554"/>
    </source>
</evidence>
<accession>A0A387H850</accession>
<name>A0A387H850_9ACTN</name>
<dbReference type="AlphaFoldDB" id="A0A387H850"/>
<evidence type="ECO:0000313" key="1">
    <source>
        <dbReference type="EMBL" id="AYG80005.1"/>
    </source>
</evidence>
<dbReference type="EMBL" id="CP032698">
    <property type="protein sequence ID" value="AYG80005.1"/>
    <property type="molecule type" value="Genomic_DNA"/>
</dbReference>
<sequence length="407" mass="44134">MPKPTLTRWGKREVVAPKTMQERITAPQRYYGKMPFFAAQGCTSNTTNPRSGTALYKGQFVELTWPSTNVKKSGFTTSDDGKYFIVPEDGVYHMHFQASVYGTKNRSVGTNLNVYIEAENNASGNGAVGELGAVIQQHVTTAFYHTVPVGVTEYLTKGTKLKAKVYLDGGADGSWVVADGAVDTALYAFMVAPSSEGWHYATPGPAPAMKSWADTEFLDEKRMNEQTIDQFNALENRGRVTGRGVDFNWKGQTDSKSAVTWAGVYRNSTLPGWFQETEAAPGWGAKTAITIPWDGIYLVSVIGNARHSAQPIADVQYVYQIGVYGNGGTDAKPLLLSQGGNARTGHESGQVISDVLPLKAGDALNVRFWGVNSATNWDSGRSDPGSTTRWWNFAVTYLGRGTYGSGG</sequence>
<reference evidence="1 2" key="1">
    <citation type="submission" date="2018-10" db="EMBL/GenBank/DDBJ databases">
        <title>Relationship between Morphology and Antimicrobial Activity in Streptomyces.</title>
        <authorList>
            <person name="Kang H.J."/>
            <person name="Kim S.B."/>
        </authorList>
    </citation>
    <scope>NUCLEOTIDE SEQUENCE [LARGE SCALE GENOMIC DNA]</scope>
    <source>
        <strain evidence="1 2">BH38</strain>
    </source>
</reference>
<gene>
    <name evidence="1" type="ORF">DWB77_02125</name>
</gene>
<organism evidence="1 2">
    <name type="scientific">Streptomyces hundungensis</name>
    <dbReference type="NCBI Taxonomy" id="1077946"/>
    <lineage>
        <taxon>Bacteria</taxon>
        <taxon>Bacillati</taxon>
        <taxon>Actinomycetota</taxon>
        <taxon>Actinomycetes</taxon>
        <taxon>Kitasatosporales</taxon>
        <taxon>Streptomycetaceae</taxon>
        <taxon>Streptomyces</taxon>
    </lineage>
</organism>